<dbReference type="PANTHER" id="PTHR36488:SF1">
    <property type="entry name" value="CASP-LIKE PROTEIN 1U2"/>
    <property type="match status" value="1"/>
</dbReference>
<dbReference type="AlphaFoldDB" id="A0AAD8W798"/>
<keyword evidence="4" id="KW-0472">Membrane</keyword>
<dbReference type="InterPro" id="IPR044173">
    <property type="entry name" value="CASPL"/>
</dbReference>
<feature type="transmembrane region" description="Helical" evidence="4">
    <location>
        <begin position="76"/>
        <end position="98"/>
    </location>
</feature>
<feature type="transmembrane region" description="Helical" evidence="4">
    <location>
        <begin position="36"/>
        <end position="55"/>
    </location>
</feature>
<dbReference type="EMBL" id="JAUUTY010000004">
    <property type="protein sequence ID" value="KAK1643729.1"/>
    <property type="molecule type" value="Genomic_DNA"/>
</dbReference>
<comment type="function">
    <text evidence="2">Regulates membrane-cell wall junctions and localized cell wall deposition. Required for establishment of the Casparian strip membrane domain (CSD) and the subsequent formation of Casparian strips, a cell wall modification of the root endodermis that determines an apoplastic barrier between the intraorganismal apoplasm and the extraorganismal apoplasm and prevents lateral diffusion.</text>
</comment>
<evidence type="ECO:0000313" key="6">
    <source>
        <dbReference type="Proteomes" id="UP001231189"/>
    </source>
</evidence>
<feature type="region of interest" description="Disordered" evidence="3">
    <location>
        <begin position="1"/>
        <end position="31"/>
    </location>
</feature>
<organism evidence="5 6">
    <name type="scientific">Lolium multiflorum</name>
    <name type="common">Italian ryegrass</name>
    <name type="synonym">Lolium perenne subsp. multiflorum</name>
    <dbReference type="NCBI Taxonomy" id="4521"/>
    <lineage>
        <taxon>Eukaryota</taxon>
        <taxon>Viridiplantae</taxon>
        <taxon>Streptophyta</taxon>
        <taxon>Embryophyta</taxon>
        <taxon>Tracheophyta</taxon>
        <taxon>Spermatophyta</taxon>
        <taxon>Magnoliopsida</taxon>
        <taxon>Liliopsida</taxon>
        <taxon>Poales</taxon>
        <taxon>Poaceae</taxon>
        <taxon>BOP clade</taxon>
        <taxon>Pooideae</taxon>
        <taxon>Poodae</taxon>
        <taxon>Poeae</taxon>
        <taxon>Poeae Chloroplast Group 2 (Poeae type)</taxon>
        <taxon>Loliodinae</taxon>
        <taxon>Loliinae</taxon>
        <taxon>Lolium</taxon>
    </lineage>
</organism>
<evidence type="ECO:0000256" key="1">
    <source>
        <dbReference type="ARBA" id="ARBA00023316"/>
    </source>
</evidence>
<sequence>MMQGPEAPAAHWWPSWHHHRDDPPPPPPNGSKSVNFLLRLSALILALASAMVMAASSDCTPSSGVAAFTYTRFDAFVLLVGCNITVTILEAAAIYLQLSLDLAAAAAPPDDDKTVATDLEEEEKGIGPAGIVLVVVDLLVPALLYSAMAATYAVAAVFSDQIGACPNFARKVVQAKILSLAACAAITLAAVARAVPLPFNVPPVL</sequence>
<feature type="transmembrane region" description="Helical" evidence="4">
    <location>
        <begin position="129"/>
        <end position="157"/>
    </location>
</feature>
<dbReference type="Proteomes" id="UP001231189">
    <property type="component" value="Unassembled WGS sequence"/>
</dbReference>
<dbReference type="PANTHER" id="PTHR36488">
    <property type="entry name" value="CASP-LIKE PROTEIN 1U1"/>
    <property type="match status" value="1"/>
</dbReference>
<evidence type="ECO:0008006" key="7">
    <source>
        <dbReference type="Google" id="ProtNLM"/>
    </source>
</evidence>
<protein>
    <recommendedName>
        <fullName evidence="7">CASP-like protein</fullName>
    </recommendedName>
</protein>
<keyword evidence="4" id="KW-1133">Transmembrane helix</keyword>
<accession>A0AAD8W798</accession>
<dbReference type="GO" id="GO:0071555">
    <property type="term" value="P:cell wall organization"/>
    <property type="evidence" value="ECO:0007669"/>
    <property type="project" value="UniProtKB-KW"/>
</dbReference>
<reference evidence="5" key="1">
    <citation type="submission" date="2023-07" db="EMBL/GenBank/DDBJ databases">
        <title>A chromosome-level genome assembly of Lolium multiflorum.</title>
        <authorList>
            <person name="Chen Y."/>
            <person name="Copetti D."/>
            <person name="Kolliker R."/>
            <person name="Studer B."/>
        </authorList>
    </citation>
    <scope>NUCLEOTIDE SEQUENCE</scope>
    <source>
        <strain evidence="5">02402/16</strain>
        <tissue evidence="5">Leaf</tissue>
    </source>
</reference>
<name>A0AAD8W798_LOLMU</name>
<keyword evidence="6" id="KW-1185">Reference proteome</keyword>
<keyword evidence="4" id="KW-0812">Transmembrane</keyword>
<evidence type="ECO:0000256" key="4">
    <source>
        <dbReference type="SAM" id="Phobius"/>
    </source>
</evidence>
<comment type="caution">
    <text evidence="5">The sequence shown here is derived from an EMBL/GenBank/DDBJ whole genome shotgun (WGS) entry which is preliminary data.</text>
</comment>
<keyword evidence="1" id="KW-0961">Cell wall biogenesis/degradation</keyword>
<evidence type="ECO:0000256" key="2">
    <source>
        <dbReference type="ARBA" id="ARBA00025302"/>
    </source>
</evidence>
<feature type="compositionally biased region" description="Low complexity" evidence="3">
    <location>
        <begin position="1"/>
        <end position="15"/>
    </location>
</feature>
<proteinExistence type="predicted"/>
<evidence type="ECO:0000313" key="5">
    <source>
        <dbReference type="EMBL" id="KAK1643729.1"/>
    </source>
</evidence>
<evidence type="ECO:0000256" key="3">
    <source>
        <dbReference type="SAM" id="MobiDB-lite"/>
    </source>
</evidence>
<gene>
    <name evidence="5" type="ORF">QYE76_061534</name>
</gene>
<feature type="transmembrane region" description="Helical" evidence="4">
    <location>
        <begin position="177"/>
        <end position="195"/>
    </location>
</feature>